<keyword evidence="3" id="KW-0687">Ribonucleoprotein</keyword>
<dbReference type="GO" id="GO:1990904">
    <property type="term" value="C:ribonucleoprotein complex"/>
    <property type="evidence" value="ECO:0007669"/>
    <property type="project" value="UniProtKB-KW"/>
</dbReference>
<keyword evidence="2" id="KW-0689">Ribosomal protein</keyword>
<organism evidence="5">
    <name type="scientific">Bionectria ochroleuca</name>
    <name type="common">Gliocladium roseum</name>
    <dbReference type="NCBI Taxonomy" id="29856"/>
    <lineage>
        <taxon>Eukaryota</taxon>
        <taxon>Fungi</taxon>
        <taxon>Dikarya</taxon>
        <taxon>Ascomycota</taxon>
        <taxon>Pezizomycotina</taxon>
        <taxon>Sordariomycetes</taxon>
        <taxon>Hypocreomycetidae</taxon>
        <taxon>Hypocreales</taxon>
        <taxon>Bionectriaceae</taxon>
        <taxon>Clonostachys</taxon>
    </lineage>
</organism>
<feature type="region of interest" description="Disordered" evidence="4">
    <location>
        <begin position="99"/>
        <end position="122"/>
    </location>
</feature>
<evidence type="ECO:0000256" key="3">
    <source>
        <dbReference type="ARBA" id="ARBA00023274"/>
    </source>
</evidence>
<dbReference type="Gene3D" id="1.10.287.3980">
    <property type="match status" value="1"/>
</dbReference>
<gene>
    <name evidence="5" type="ORF">BN869_000006310_1</name>
    <name evidence="6" type="ORF">IM811_008721</name>
</gene>
<evidence type="ECO:0008006" key="7">
    <source>
        <dbReference type="Google" id="ProtNLM"/>
    </source>
</evidence>
<dbReference type="Proteomes" id="UP000616885">
    <property type="component" value="Unassembled WGS sequence"/>
</dbReference>
<evidence type="ECO:0000313" key="5">
    <source>
        <dbReference type="EMBL" id="CEO50253.1"/>
    </source>
</evidence>
<evidence type="ECO:0000256" key="1">
    <source>
        <dbReference type="ARBA" id="ARBA00010111"/>
    </source>
</evidence>
<evidence type="ECO:0000256" key="4">
    <source>
        <dbReference type="SAM" id="MobiDB-lite"/>
    </source>
</evidence>
<protein>
    <recommendedName>
        <fullName evidence="7">Ribosomal protein L34</fullName>
    </recommendedName>
</protein>
<proteinExistence type="inferred from homology"/>
<dbReference type="HAMAP" id="MF_00391">
    <property type="entry name" value="Ribosomal_bL34"/>
    <property type="match status" value="1"/>
</dbReference>
<dbReference type="GO" id="GO:0005840">
    <property type="term" value="C:ribosome"/>
    <property type="evidence" value="ECO:0007669"/>
    <property type="project" value="UniProtKB-KW"/>
</dbReference>
<dbReference type="Pfam" id="PF00468">
    <property type="entry name" value="Ribosomal_L34"/>
    <property type="match status" value="1"/>
</dbReference>
<evidence type="ECO:0000313" key="6">
    <source>
        <dbReference type="EMBL" id="KAF9757777.1"/>
    </source>
</evidence>
<dbReference type="NCBIfam" id="TIGR01030">
    <property type="entry name" value="rpmH_bact"/>
    <property type="match status" value="1"/>
</dbReference>
<dbReference type="GO" id="GO:0003735">
    <property type="term" value="F:structural constituent of ribosome"/>
    <property type="evidence" value="ECO:0007669"/>
    <property type="project" value="InterPro"/>
</dbReference>
<dbReference type="InterPro" id="IPR000271">
    <property type="entry name" value="Ribosomal_bL34"/>
</dbReference>
<sequence length="122" mass="13646">MNTIARSAIRLVRPAFSKPSVRTFTSFTPLRPTLQPQPAFRPNVASFTPSVTESAAADVVPNSAITSNPALGSVRFGPRNTMNGHTRLVQKRRHGFLARKRSRTGRKILQRRRNKGRRQLAQ</sequence>
<name>A0A0B7JYS1_BIOOC</name>
<reference evidence="5" key="1">
    <citation type="submission" date="2015-01" db="EMBL/GenBank/DDBJ databases">
        <authorList>
            <person name="Durling Mikael"/>
        </authorList>
    </citation>
    <scope>NUCLEOTIDE SEQUENCE</scope>
</reference>
<dbReference type="EMBL" id="CDPU01000017">
    <property type="protein sequence ID" value="CEO50253.1"/>
    <property type="molecule type" value="Genomic_DNA"/>
</dbReference>
<dbReference type="AlphaFoldDB" id="A0A0B7JYS1"/>
<evidence type="ECO:0000256" key="2">
    <source>
        <dbReference type="ARBA" id="ARBA00022980"/>
    </source>
</evidence>
<dbReference type="EMBL" id="JADCTT010000002">
    <property type="protein sequence ID" value="KAF9757777.1"/>
    <property type="molecule type" value="Genomic_DNA"/>
</dbReference>
<reference evidence="6" key="2">
    <citation type="submission" date="2020-10" db="EMBL/GenBank/DDBJ databases">
        <title>High-Quality Genome Resource of Clonostachys rosea strain S41 by Oxford Nanopore Long-Read Sequencing.</title>
        <authorList>
            <person name="Wang H."/>
        </authorList>
    </citation>
    <scope>NUCLEOTIDE SEQUENCE</scope>
    <source>
        <strain evidence="6">S41</strain>
    </source>
</reference>
<accession>A0A0B7JYS1</accession>
<comment type="similarity">
    <text evidence="1">Belongs to the bacterial ribosomal protein bL34 family.</text>
</comment>
<dbReference type="GO" id="GO:0006412">
    <property type="term" value="P:translation"/>
    <property type="evidence" value="ECO:0007669"/>
    <property type="project" value="InterPro"/>
</dbReference>